<feature type="non-terminal residue" evidence="1">
    <location>
        <position position="1"/>
    </location>
</feature>
<protein>
    <submittedName>
        <fullName evidence="1">Uncharacterized protein</fullName>
    </submittedName>
</protein>
<sequence>MRGKSCWDVTREGKREDEKYPGMEVSPHDYCKQVVPNQPNVTADMNSPTLQQCKLKCQYPVYQPYYYNGVLYSYYVYYYQLHNTLDYMSCGEGKVCIRGICQNIPVNGSIATRPAQPPTQRPITTTAVTTGECHCDCLTTPAIQNSAPTGLQLQKAW</sequence>
<dbReference type="AlphaFoldDB" id="A0AAQ4DV15"/>
<reference evidence="1 2" key="1">
    <citation type="journal article" date="2023" name="Arcadia Sci">
        <title>De novo assembly of a long-read Amblyomma americanum tick genome.</title>
        <authorList>
            <person name="Chou S."/>
            <person name="Poskanzer K.E."/>
            <person name="Rollins M."/>
            <person name="Thuy-Boun P.S."/>
        </authorList>
    </citation>
    <scope>NUCLEOTIDE SEQUENCE [LARGE SCALE GENOMIC DNA]</scope>
    <source>
        <strain evidence="1">F_SG_1</strain>
        <tissue evidence="1">Salivary glands</tissue>
    </source>
</reference>
<dbReference type="Proteomes" id="UP001321473">
    <property type="component" value="Unassembled WGS sequence"/>
</dbReference>
<accession>A0AAQ4DV15</accession>
<evidence type="ECO:0000313" key="2">
    <source>
        <dbReference type="Proteomes" id="UP001321473"/>
    </source>
</evidence>
<name>A0AAQ4DV15_AMBAM</name>
<keyword evidence="2" id="KW-1185">Reference proteome</keyword>
<evidence type="ECO:0000313" key="1">
    <source>
        <dbReference type="EMBL" id="KAK8766305.1"/>
    </source>
</evidence>
<proteinExistence type="predicted"/>
<comment type="caution">
    <text evidence="1">The sequence shown here is derived from an EMBL/GenBank/DDBJ whole genome shotgun (WGS) entry which is preliminary data.</text>
</comment>
<gene>
    <name evidence="1" type="ORF">V5799_006911</name>
</gene>
<dbReference type="Gene3D" id="3.40.1620.60">
    <property type="match status" value="1"/>
</dbReference>
<dbReference type="EMBL" id="JARKHS020026462">
    <property type="protein sequence ID" value="KAK8766305.1"/>
    <property type="molecule type" value="Genomic_DNA"/>
</dbReference>
<organism evidence="1 2">
    <name type="scientific">Amblyomma americanum</name>
    <name type="common">Lone star tick</name>
    <dbReference type="NCBI Taxonomy" id="6943"/>
    <lineage>
        <taxon>Eukaryota</taxon>
        <taxon>Metazoa</taxon>
        <taxon>Ecdysozoa</taxon>
        <taxon>Arthropoda</taxon>
        <taxon>Chelicerata</taxon>
        <taxon>Arachnida</taxon>
        <taxon>Acari</taxon>
        <taxon>Parasitiformes</taxon>
        <taxon>Ixodida</taxon>
        <taxon>Ixodoidea</taxon>
        <taxon>Ixodidae</taxon>
        <taxon>Amblyomminae</taxon>
        <taxon>Amblyomma</taxon>
    </lineage>
</organism>